<gene>
    <name evidence="2" type="ORF">SYN_02083</name>
</gene>
<dbReference type="AlphaFoldDB" id="Q2LY56"/>
<evidence type="ECO:0000256" key="1">
    <source>
        <dbReference type="SAM" id="Phobius"/>
    </source>
</evidence>
<dbReference type="Proteomes" id="UP000001933">
    <property type="component" value="Chromosome"/>
</dbReference>
<keyword evidence="3" id="KW-1185">Reference proteome</keyword>
<evidence type="ECO:0000313" key="3">
    <source>
        <dbReference type="Proteomes" id="UP000001933"/>
    </source>
</evidence>
<dbReference type="InParanoid" id="Q2LY56"/>
<reference evidence="2 3" key="1">
    <citation type="journal article" date="2007" name="Proc. Natl. Acad. Sci. U.S.A.">
        <title>The genome of Syntrophus aciditrophicus: life at the thermodynamic limit of microbial growth.</title>
        <authorList>
            <person name="McInerney M.J."/>
            <person name="Rohlin L."/>
            <person name="Mouttaki H."/>
            <person name="Kim U."/>
            <person name="Krupp R.S."/>
            <person name="Rios-Hernandez L."/>
            <person name="Sieber J."/>
            <person name="Struchtemeyer C.G."/>
            <person name="Bhattacharyya A."/>
            <person name="Campbell J.W."/>
            <person name="Gunsalus R.P."/>
        </authorList>
    </citation>
    <scope>NUCLEOTIDE SEQUENCE [LARGE SCALE GENOMIC DNA]</scope>
    <source>
        <strain evidence="2 3">SB</strain>
    </source>
</reference>
<dbReference type="KEGG" id="sat:SYN_02083"/>
<keyword evidence="1" id="KW-0472">Membrane</keyword>
<evidence type="ECO:0000313" key="2">
    <source>
        <dbReference type="EMBL" id="ABC79016.1"/>
    </source>
</evidence>
<organism evidence="2 3">
    <name type="scientific">Syntrophus aciditrophicus (strain SB)</name>
    <dbReference type="NCBI Taxonomy" id="56780"/>
    <lineage>
        <taxon>Bacteria</taxon>
        <taxon>Pseudomonadati</taxon>
        <taxon>Thermodesulfobacteriota</taxon>
        <taxon>Syntrophia</taxon>
        <taxon>Syntrophales</taxon>
        <taxon>Syntrophaceae</taxon>
        <taxon>Syntrophus</taxon>
    </lineage>
</organism>
<keyword evidence="1" id="KW-0812">Transmembrane</keyword>
<dbReference type="EMBL" id="CP000252">
    <property type="protein sequence ID" value="ABC79016.1"/>
    <property type="molecule type" value="Genomic_DNA"/>
</dbReference>
<name>Q2LY56_SYNAS</name>
<protein>
    <submittedName>
        <fullName evidence="2">Hypothetical membrane protein</fullName>
    </submittedName>
</protein>
<proteinExistence type="predicted"/>
<dbReference type="HOGENOM" id="CLU_1969410_0_0_7"/>
<accession>Q2LY56</accession>
<feature type="transmembrane region" description="Helical" evidence="1">
    <location>
        <begin position="40"/>
        <end position="61"/>
    </location>
</feature>
<sequence>MAVPTNNNVEKVFINLVCAFCADIDLDFRSVQHQKVNFRCFFSFLFAAGTSFHFFSFYLVHEGLIDFRWLCTAVPPSLDAPLLYLIKKHLCGNASPCEFRFQLLSFLNKKTFSSAIAIPHVVQHDQH</sequence>
<keyword evidence="1" id="KW-1133">Transmembrane helix</keyword>